<gene>
    <name evidence="1" type="ORF">BN52_01110</name>
    <name evidence="2" type="ORF">FC38_GL000908</name>
</gene>
<dbReference type="Gene3D" id="3.30.160.250">
    <property type="match status" value="1"/>
</dbReference>
<evidence type="ECO:0000313" key="1">
    <source>
        <dbReference type="EMBL" id="CCI87911.1"/>
    </source>
</evidence>
<dbReference type="OrthoDB" id="5419659at2"/>
<evidence type="ECO:0008006" key="5">
    <source>
        <dbReference type="Google" id="ProtNLM"/>
    </source>
</evidence>
<dbReference type="PATRIC" id="fig|1423751.3.peg.940"/>
<organism evidence="1 3">
    <name type="scientific">Lactobacillus gigeriorum DSM 23908 = CRBIP 24.85</name>
    <dbReference type="NCBI Taxonomy" id="1423751"/>
    <lineage>
        <taxon>Bacteria</taxon>
        <taxon>Bacillati</taxon>
        <taxon>Bacillota</taxon>
        <taxon>Bacilli</taxon>
        <taxon>Lactobacillales</taxon>
        <taxon>Lactobacillaceae</taxon>
        <taxon>Lactobacillus</taxon>
    </lineage>
</organism>
<dbReference type="InterPro" id="IPR035069">
    <property type="entry name" value="TTHA1013/TTHA0281-like"/>
</dbReference>
<keyword evidence="4" id="KW-1185">Reference proteome</keyword>
<dbReference type="STRING" id="1423751.FC38_GL000908"/>
<reference evidence="2 4" key="2">
    <citation type="journal article" date="2015" name="Genome Announc.">
        <title>Expanding the biotechnology potential of lactobacilli through comparative genomics of 213 strains and associated genera.</title>
        <authorList>
            <person name="Sun Z."/>
            <person name="Harris H.M."/>
            <person name="McCann A."/>
            <person name="Guo C."/>
            <person name="Argimon S."/>
            <person name="Zhang W."/>
            <person name="Yang X."/>
            <person name="Jeffery I.B."/>
            <person name="Cooney J.C."/>
            <person name="Kagawa T.F."/>
            <person name="Liu W."/>
            <person name="Song Y."/>
            <person name="Salvetti E."/>
            <person name="Wrobel A."/>
            <person name="Rasinkangas P."/>
            <person name="Parkhill J."/>
            <person name="Rea M.C."/>
            <person name="O'Sullivan O."/>
            <person name="Ritari J."/>
            <person name="Douillard F.P."/>
            <person name="Paul Ross R."/>
            <person name="Yang R."/>
            <person name="Briner A.E."/>
            <person name="Felis G.E."/>
            <person name="de Vos W.M."/>
            <person name="Barrangou R."/>
            <person name="Klaenhammer T.R."/>
            <person name="Caufield P.W."/>
            <person name="Cui Y."/>
            <person name="Zhang H."/>
            <person name="O'Toole P.W."/>
        </authorList>
    </citation>
    <scope>NUCLEOTIDE SEQUENCE [LARGE SCALE GENOMIC DNA]</scope>
    <source>
        <strain evidence="2 4">DSM 23908</strain>
    </source>
</reference>
<comment type="caution">
    <text evidence="1">The sequence shown here is derived from an EMBL/GenBank/DDBJ whole genome shotgun (WGS) entry which is preliminary data.</text>
</comment>
<dbReference type="AlphaFoldDB" id="I7LE48"/>
<evidence type="ECO:0000313" key="3">
    <source>
        <dbReference type="Proteomes" id="UP000009326"/>
    </source>
</evidence>
<accession>I7LE48</accession>
<dbReference type="RefSeq" id="WP_008474268.1">
    <property type="nucleotide sequence ID" value="NZ_AYZO01000026.1"/>
</dbReference>
<evidence type="ECO:0000313" key="4">
    <source>
        <dbReference type="Proteomes" id="UP000051521"/>
    </source>
</evidence>
<dbReference type="Proteomes" id="UP000051521">
    <property type="component" value="Unassembled WGS sequence"/>
</dbReference>
<protein>
    <recommendedName>
        <fullName evidence="5">Toxin-antitoxin system, antitoxin component, HicB family</fullName>
    </recommendedName>
</protein>
<dbReference type="SUPFAM" id="SSF143100">
    <property type="entry name" value="TTHA1013/TTHA0281-like"/>
    <property type="match status" value="1"/>
</dbReference>
<dbReference type="EMBL" id="AYZO01000026">
    <property type="protein sequence ID" value="KRN10898.1"/>
    <property type="molecule type" value="Genomic_DNA"/>
</dbReference>
<dbReference type="EMBL" id="CAKC01000094">
    <property type="protein sequence ID" value="CCI87911.1"/>
    <property type="molecule type" value="Genomic_DNA"/>
</dbReference>
<reference evidence="1 3" key="1">
    <citation type="submission" date="2012-06" db="EMBL/GenBank/DDBJ databases">
        <title>Draft genome sequence of Lactobacillus gigeriorum CRBIP 24.85T, isolated from chicken crop.</title>
        <authorList>
            <person name="Cousin S."/>
            <person name="Ma L."/>
            <person name="Creno S."/>
            <person name="Clermont D."/>
            <person name="Loux V."/>
            <person name="Bizet C."/>
            <person name="Bouchier C."/>
        </authorList>
    </citation>
    <scope>NUCLEOTIDE SEQUENCE [LARGE SCALE GENOMIC DNA]</scope>
    <source>
        <strain evidence="3">CRBIP 24.85T</strain>
        <strain evidence="1">Type strain: CRBIP 24.85</strain>
    </source>
</reference>
<sequence>MKEDKIVVFPIIITKDDEEKIPYLVYVPDLDSYTQGRTFIEAILMGEDLIASQSLVRELPPSNTKMPKAKENETVTLVTVNISRYKRIWDDQVVKKTLTIPKRLNDLGVEQGIDFSALLTEALERKLYGD</sequence>
<name>I7LE48_9LACO</name>
<proteinExistence type="predicted"/>
<evidence type="ECO:0000313" key="2">
    <source>
        <dbReference type="EMBL" id="KRN10898.1"/>
    </source>
</evidence>
<dbReference type="Proteomes" id="UP000009326">
    <property type="component" value="Unassembled WGS sequence"/>
</dbReference>